<dbReference type="PROSITE" id="PS00098">
    <property type="entry name" value="THIOLASE_1"/>
    <property type="match status" value="1"/>
</dbReference>
<evidence type="ECO:0000259" key="9">
    <source>
        <dbReference type="Pfam" id="PF02803"/>
    </source>
</evidence>
<evidence type="ECO:0000256" key="2">
    <source>
        <dbReference type="ARBA" id="ARBA00012705"/>
    </source>
</evidence>
<protein>
    <recommendedName>
        <fullName evidence="2">acetyl-CoA C-acetyltransferase</fullName>
        <ecNumber evidence="2">2.3.1.9</ecNumber>
    </recommendedName>
    <alternativeName>
        <fullName evidence="5">Acetoacetyl-CoA thiolase</fullName>
    </alternativeName>
</protein>
<dbReference type="FunFam" id="3.40.47.10:FF:000010">
    <property type="entry name" value="Acetyl-CoA acetyltransferase (Thiolase)"/>
    <property type="match status" value="1"/>
</dbReference>
<dbReference type="PROSITE" id="PS00737">
    <property type="entry name" value="THIOLASE_2"/>
    <property type="match status" value="1"/>
</dbReference>
<keyword evidence="11" id="KW-1185">Reference proteome</keyword>
<proteinExistence type="inferred from homology"/>
<dbReference type="EC" id="2.3.1.9" evidence="2"/>
<dbReference type="PIRSF" id="PIRSF000429">
    <property type="entry name" value="Ac-CoA_Ac_transf"/>
    <property type="match status" value="1"/>
</dbReference>
<dbReference type="PROSITE" id="PS00099">
    <property type="entry name" value="THIOLASE_3"/>
    <property type="match status" value="1"/>
</dbReference>
<dbReference type="Pfam" id="PF00108">
    <property type="entry name" value="Thiolase_N"/>
    <property type="match status" value="1"/>
</dbReference>
<comment type="caution">
    <text evidence="10">The sequence shown here is derived from an EMBL/GenBank/DDBJ whole genome shotgun (WGS) entry which is preliminary data.</text>
</comment>
<comment type="similarity">
    <text evidence="1 7">Belongs to the thiolase-like superfamily. Thiolase family.</text>
</comment>
<feature type="domain" description="Thiolase C-terminal" evidence="9">
    <location>
        <begin position="269"/>
        <end position="390"/>
    </location>
</feature>
<evidence type="ECO:0000256" key="3">
    <source>
        <dbReference type="ARBA" id="ARBA00022679"/>
    </source>
</evidence>
<dbReference type="GO" id="GO:0003985">
    <property type="term" value="F:acetyl-CoA C-acetyltransferase activity"/>
    <property type="evidence" value="ECO:0007669"/>
    <property type="project" value="UniProtKB-EC"/>
</dbReference>
<keyword evidence="3 7" id="KW-0808">Transferase</keyword>
<dbReference type="InterPro" id="IPR016039">
    <property type="entry name" value="Thiolase-like"/>
</dbReference>
<dbReference type="Gene3D" id="3.40.47.10">
    <property type="match status" value="2"/>
</dbReference>
<dbReference type="NCBIfam" id="TIGR01930">
    <property type="entry name" value="AcCoA-C-Actrans"/>
    <property type="match status" value="1"/>
</dbReference>
<name>A0A927CW55_9BACI</name>
<dbReference type="RefSeq" id="WP_190996610.1">
    <property type="nucleotide sequence ID" value="NZ_JACXSI010000002.1"/>
</dbReference>
<dbReference type="PANTHER" id="PTHR18919">
    <property type="entry name" value="ACETYL-COA C-ACYLTRANSFERASE"/>
    <property type="match status" value="1"/>
</dbReference>
<organism evidence="10 11">
    <name type="scientific">Peribacillus faecalis</name>
    <dbReference type="NCBI Taxonomy" id="2772559"/>
    <lineage>
        <taxon>Bacteria</taxon>
        <taxon>Bacillati</taxon>
        <taxon>Bacillota</taxon>
        <taxon>Bacilli</taxon>
        <taxon>Bacillales</taxon>
        <taxon>Bacillaceae</taxon>
        <taxon>Peribacillus</taxon>
    </lineage>
</organism>
<accession>A0A927CW55</accession>
<dbReference type="NCBIfam" id="NF006086">
    <property type="entry name" value="PRK08235.1"/>
    <property type="match status" value="1"/>
</dbReference>
<sequence length="394" mass="41228">MGKTVIVGGTRTPIGKLGGSLRTLSASDLGGIAIKEALKRAGMEASQVGEVIMGTVLQGGQGQIPSRQASRKADLPWDVKTETINKVCASGMRSVTLADLFIRAGEEDVIVAGGMESMSNAPYILPDARWGMRMGSSNVLDLMQYDGLTCSFTGASMGAFGNGTAEEYDLSREMQDEWSYRSHRLAIEAIESGKLAEEIVAIEVPQRKGQPIVIANDESPRKDTTIEKLASLKPAFGPGTITAGNAPGINDGAAALVLVSEEKANRDGLTPLAFILGHAELAIESKDFPKTPGLVINKLLEKTGKTVEDIDLFEINEAFAAVALASIKIAGIDPDKVNVNGGAVALGHPIGASGTRIILTLMYELKRRGGGIGIAAICSGGGQGDAIMIEVPRV</sequence>
<evidence type="ECO:0000256" key="6">
    <source>
        <dbReference type="PIRSR" id="PIRSR000429-1"/>
    </source>
</evidence>
<evidence type="ECO:0000256" key="1">
    <source>
        <dbReference type="ARBA" id="ARBA00010982"/>
    </source>
</evidence>
<evidence type="ECO:0000256" key="5">
    <source>
        <dbReference type="ARBA" id="ARBA00030755"/>
    </source>
</evidence>
<reference evidence="10" key="1">
    <citation type="submission" date="2020-09" db="EMBL/GenBank/DDBJ databases">
        <title>Bacillus faecalis sp. nov., a moderately halophilic bacterium isolated from cow faeces.</title>
        <authorList>
            <person name="Jiang L."/>
            <person name="Lee J."/>
        </authorList>
    </citation>
    <scope>NUCLEOTIDE SEQUENCE</scope>
    <source>
        <strain evidence="10">AGMB 02131</strain>
    </source>
</reference>
<feature type="active site" description="Proton acceptor" evidence="6">
    <location>
        <position position="348"/>
    </location>
</feature>
<dbReference type="InterPro" id="IPR020613">
    <property type="entry name" value="Thiolase_CS"/>
</dbReference>
<feature type="active site" description="Proton acceptor" evidence="6">
    <location>
        <position position="378"/>
    </location>
</feature>
<evidence type="ECO:0000259" key="8">
    <source>
        <dbReference type="Pfam" id="PF00108"/>
    </source>
</evidence>
<dbReference type="PANTHER" id="PTHR18919:SF107">
    <property type="entry name" value="ACETYL-COA ACETYLTRANSFERASE, CYTOSOLIC"/>
    <property type="match status" value="1"/>
</dbReference>
<feature type="active site" description="Acyl-thioester intermediate" evidence="6">
    <location>
        <position position="88"/>
    </location>
</feature>
<evidence type="ECO:0000256" key="7">
    <source>
        <dbReference type="RuleBase" id="RU003557"/>
    </source>
</evidence>
<dbReference type="SUPFAM" id="SSF53901">
    <property type="entry name" value="Thiolase-like"/>
    <property type="match status" value="2"/>
</dbReference>
<evidence type="ECO:0000256" key="4">
    <source>
        <dbReference type="ARBA" id="ARBA00023315"/>
    </source>
</evidence>
<dbReference type="InterPro" id="IPR020617">
    <property type="entry name" value="Thiolase_C"/>
</dbReference>
<dbReference type="InterPro" id="IPR020615">
    <property type="entry name" value="Thiolase_acyl_enz_int_AS"/>
</dbReference>
<keyword evidence="4 7" id="KW-0012">Acyltransferase</keyword>
<dbReference type="AlphaFoldDB" id="A0A927CW55"/>
<dbReference type="CDD" id="cd00751">
    <property type="entry name" value="thiolase"/>
    <property type="match status" value="1"/>
</dbReference>
<evidence type="ECO:0000313" key="11">
    <source>
        <dbReference type="Proteomes" id="UP000602076"/>
    </source>
</evidence>
<dbReference type="InterPro" id="IPR020616">
    <property type="entry name" value="Thiolase_N"/>
</dbReference>
<dbReference type="Proteomes" id="UP000602076">
    <property type="component" value="Unassembled WGS sequence"/>
</dbReference>
<dbReference type="EMBL" id="JACXSI010000002">
    <property type="protein sequence ID" value="MBD3107065.1"/>
    <property type="molecule type" value="Genomic_DNA"/>
</dbReference>
<gene>
    <name evidence="10" type="ORF">IEO70_01620</name>
</gene>
<dbReference type="Pfam" id="PF02803">
    <property type="entry name" value="Thiolase_C"/>
    <property type="match status" value="1"/>
</dbReference>
<dbReference type="InterPro" id="IPR002155">
    <property type="entry name" value="Thiolase"/>
</dbReference>
<evidence type="ECO:0000313" key="10">
    <source>
        <dbReference type="EMBL" id="MBD3107065.1"/>
    </source>
</evidence>
<feature type="domain" description="Thiolase N-terminal" evidence="8">
    <location>
        <begin position="5"/>
        <end position="262"/>
    </location>
</feature>
<dbReference type="InterPro" id="IPR020610">
    <property type="entry name" value="Thiolase_AS"/>
</dbReference>